<name>A0A1I0WQL5_9RHOB</name>
<dbReference type="SUPFAM" id="SSF51004">
    <property type="entry name" value="C-terminal (heme d1) domain of cytochrome cd1-nitrite reductase"/>
    <property type="match status" value="1"/>
</dbReference>
<evidence type="ECO:0000313" key="3">
    <source>
        <dbReference type="Proteomes" id="UP000198796"/>
    </source>
</evidence>
<evidence type="ECO:0000313" key="2">
    <source>
        <dbReference type="EMBL" id="SFA90707.1"/>
    </source>
</evidence>
<feature type="chain" id="PRO_5011738499" evidence="1">
    <location>
        <begin position="27"/>
        <end position="458"/>
    </location>
</feature>
<dbReference type="InterPro" id="IPR011048">
    <property type="entry name" value="Haem_d1_sf"/>
</dbReference>
<keyword evidence="3" id="KW-1185">Reference proteome</keyword>
<gene>
    <name evidence="2" type="ORF">SAMN05421688_1647</name>
</gene>
<evidence type="ECO:0000256" key="1">
    <source>
        <dbReference type="SAM" id="SignalP"/>
    </source>
</evidence>
<dbReference type="PANTHER" id="PTHR47197">
    <property type="entry name" value="PROTEIN NIRF"/>
    <property type="match status" value="1"/>
</dbReference>
<keyword evidence="1" id="KW-0732">Signal</keyword>
<proteinExistence type="predicted"/>
<dbReference type="InterPro" id="IPR015943">
    <property type="entry name" value="WD40/YVTN_repeat-like_dom_sf"/>
</dbReference>
<feature type="signal peptide" evidence="1">
    <location>
        <begin position="1"/>
        <end position="26"/>
    </location>
</feature>
<dbReference type="AlphaFoldDB" id="A0A1I0WQL5"/>
<sequence length="458" mass="47775">MALINSLFRPASVAAALLLSAAPLMAEPFANLDTSFDGAIRASGENRNPIVAGGTAIITGREFEPGQSVTLRQNGTELGEGPVEVNDEGAFEARVEIPEGVDAGTYPVVAEVADPAYATTFEIKVSPVLEEIGNYATQSQKLASGLYQVASGPDAIYVTAAVGRPPVKNSKLLKLDPESFEVVAEATPEAAPAREDGSDGGVFAVYGVGYVPGAHQVWVTNTRQNTVAAYDANDLSLLKQFEPGLVGHPRDAVAHDGKVYVSATFLPEVHVFDAESLSHEGIIEISSSRRRGEFGTASLDIDPETGRLFVASLSSDEVAVIDLASQEVVSVYPLQGTKSTIGVGYDAKTDRIFAVGQNSDNLMILDAKNGEVLHQVMVGANPLNVTFEPTAGVAYVALRGSGTVVAVTPEGEVVGNLPVGSLPNHLTLDGKGGVLVVNKAKGAEDATGDHITRITPES</sequence>
<accession>A0A1I0WQL5</accession>
<dbReference type="Proteomes" id="UP000198796">
    <property type="component" value="Unassembled WGS sequence"/>
</dbReference>
<dbReference type="InterPro" id="IPR051200">
    <property type="entry name" value="Host-pathogen_enzymatic-act"/>
</dbReference>
<dbReference type="RefSeq" id="WP_092062906.1">
    <property type="nucleotide sequence ID" value="NZ_FOJU01000002.1"/>
</dbReference>
<reference evidence="2 3" key="1">
    <citation type="submission" date="2016-10" db="EMBL/GenBank/DDBJ databases">
        <authorList>
            <person name="de Groot N.N."/>
        </authorList>
    </citation>
    <scope>NUCLEOTIDE SEQUENCE [LARGE SCALE GENOMIC DNA]</scope>
    <source>
        <strain evidence="2 3">DSM 29316</strain>
    </source>
</reference>
<dbReference type="PANTHER" id="PTHR47197:SF3">
    <property type="entry name" value="DIHYDRO-HEME D1 DEHYDROGENASE"/>
    <property type="match status" value="1"/>
</dbReference>
<dbReference type="EMBL" id="FOJU01000002">
    <property type="protein sequence ID" value="SFA90707.1"/>
    <property type="molecule type" value="Genomic_DNA"/>
</dbReference>
<dbReference type="STRING" id="871651.SAMN05421688_1647"/>
<organism evidence="2 3">
    <name type="scientific">Poseidonocella pacifica</name>
    <dbReference type="NCBI Taxonomy" id="871651"/>
    <lineage>
        <taxon>Bacteria</taxon>
        <taxon>Pseudomonadati</taxon>
        <taxon>Pseudomonadota</taxon>
        <taxon>Alphaproteobacteria</taxon>
        <taxon>Rhodobacterales</taxon>
        <taxon>Roseobacteraceae</taxon>
        <taxon>Poseidonocella</taxon>
    </lineage>
</organism>
<dbReference type="Gene3D" id="2.130.10.10">
    <property type="entry name" value="YVTN repeat-like/Quinoprotein amine dehydrogenase"/>
    <property type="match status" value="1"/>
</dbReference>
<protein>
    <submittedName>
        <fullName evidence="2">PQQ-like domain-containing protein</fullName>
    </submittedName>
</protein>